<dbReference type="EMBL" id="CP002691">
    <property type="protein sequence ID" value="AEE51797.1"/>
    <property type="molecule type" value="Genomic_DNA"/>
</dbReference>
<protein>
    <recommendedName>
        <fullName evidence="2">Secretion system C-terminal sorting domain-containing protein</fullName>
    </recommendedName>
</protein>
<feature type="chain" id="PRO_5003316434" description="Secretion system C-terminal sorting domain-containing protein" evidence="1">
    <location>
        <begin position="21"/>
        <end position="277"/>
    </location>
</feature>
<evidence type="ECO:0000259" key="2">
    <source>
        <dbReference type="Pfam" id="PF18962"/>
    </source>
</evidence>
<dbReference type="NCBIfam" id="NF041895">
    <property type="entry name" value="choice_anch_V"/>
    <property type="match status" value="1"/>
</dbReference>
<reference evidence="3 4" key="1">
    <citation type="journal article" date="2011" name="Stand. Genomic Sci.">
        <title>Complete genome sequence of Haliscomenobacter hydrossis type strain (O).</title>
        <authorList>
            <consortium name="US DOE Joint Genome Institute (JGI-PGF)"/>
            <person name="Daligault H."/>
            <person name="Lapidus A."/>
            <person name="Zeytun A."/>
            <person name="Nolan M."/>
            <person name="Lucas S."/>
            <person name="Del Rio T.G."/>
            <person name="Tice H."/>
            <person name="Cheng J.F."/>
            <person name="Tapia R."/>
            <person name="Han C."/>
            <person name="Goodwin L."/>
            <person name="Pitluck S."/>
            <person name="Liolios K."/>
            <person name="Pagani I."/>
            <person name="Ivanova N."/>
            <person name="Huntemann M."/>
            <person name="Mavromatis K."/>
            <person name="Mikhailova N."/>
            <person name="Pati A."/>
            <person name="Chen A."/>
            <person name="Palaniappan K."/>
            <person name="Land M."/>
            <person name="Hauser L."/>
            <person name="Brambilla E.M."/>
            <person name="Rohde M."/>
            <person name="Verbarg S."/>
            <person name="Goker M."/>
            <person name="Bristow J."/>
            <person name="Eisen J.A."/>
            <person name="Markowitz V."/>
            <person name="Hugenholtz P."/>
            <person name="Kyrpides N.C."/>
            <person name="Klenk H.P."/>
            <person name="Woyke T."/>
        </authorList>
    </citation>
    <scope>NUCLEOTIDE SEQUENCE [LARGE SCALE GENOMIC DNA]</scope>
    <source>
        <strain evidence="4">ATCC 27775 / DSM 1100 / LMG 10767 / O</strain>
    </source>
</reference>
<name>F4L4C8_HALH1</name>
<dbReference type="Gene3D" id="2.60.40.4060">
    <property type="entry name" value="Reeler domain"/>
    <property type="match status" value="1"/>
</dbReference>
<dbReference type="KEGG" id="hhy:Halhy_3949"/>
<dbReference type="STRING" id="760192.Halhy_3949"/>
<dbReference type="NCBIfam" id="TIGR04183">
    <property type="entry name" value="Por_Secre_tail"/>
    <property type="match status" value="1"/>
</dbReference>
<evidence type="ECO:0000313" key="3">
    <source>
        <dbReference type="EMBL" id="AEE51797.1"/>
    </source>
</evidence>
<feature type="domain" description="Secretion system C-terminal sorting" evidence="2">
    <location>
        <begin position="200"/>
        <end position="270"/>
    </location>
</feature>
<dbReference type="HOGENOM" id="CLU_1003865_0_0_10"/>
<dbReference type="RefSeq" id="WP_013766335.1">
    <property type="nucleotide sequence ID" value="NC_015510.1"/>
</dbReference>
<evidence type="ECO:0000313" key="4">
    <source>
        <dbReference type="Proteomes" id="UP000008461"/>
    </source>
</evidence>
<feature type="signal peptide" evidence="1">
    <location>
        <begin position="1"/>
        <end position="20"/>
    </location>
</feature>
<dbReference type="InterPro" id="IPR042307">
    <property type="entry name" value="Reeler_sf"/>
</dbReference>
<organism evidence="3 4">
    <name type="scientific">Haliscomenobacter hydrossis (strain ATCC 27775 / DSM 1100 / LMG 10767 / O)</name>
    <dbReference type="NCBI Taxonomy" id="760192"/>
    <lineage>
        <taxon>Bacteria</taxon>
        <taxon>Pseudomonadati</taxon>
        <taxon>Bacteroidota</taxon>
        <taxon>Saprospiria</taxon>
        <taxon>Saprospirales</taxon>
        <taxon>Haliscomenobacteraceae</taxon>
        <taxon>Haliscomenobacter</taxon>
    </lineage>
</organism>
<dbReference type="PROSITE" id="PS51257">
    <property type="entry name" value="PROKAR_LIPOPROTEIN"/>
    <property type="match status" value="1"/>
</dbReference>
<gene>
    <name evidence="3" type="ordered locus">Halhy_3949</name>
</gene>
<keyword evidence="4" id="KW-1185">Reference proteome</keyword>
<dbReference type="Pfam" id="PF18962">
    <property type="entry name" value="Por_Secre_tail"/>
    <property type="match status" value="1"/>
</dbReference>
<reference key="2">
    <citation type="submission" date="2011-04" db="EMBL/GenBank/DDBJ databases">
        <title>Complete sequence of chromosome of Haliscomenobacter hydrossis DSM 1100.</title>
        <authorList>
            <consortium name="US DOE Joint Genome Institute (JGI-PGF)"/>
            <person name="Lucas S."/>
            <person name="Han J."/>
            <person name="Lapidus A."/>
            <person name="Bruce D."/>
            <person name="Goodwin L."/>
            <person name="Pitluck S."/>
            <person name="Peters L."/>
            <person name="Kyrpides N."/>
            <person name="Mavromatis K."/>
            <person name="Ivanova N."/>
            <person name="Ovchinnikova G."/>
            <person name="Pagani I."/>
            <person name="Daligault H."/>
            <person name="Detter J.C."/>
            <person name="Han C."/>
            <person name="Land M."/>
            <person name="Hauser L."/>
            <person name="Markowitz V."/>
            <person name="Cheng J.-F."/>
            <person name="Hugenholtz P."/>
            <person name="Woyke T."/>
            <person name="Wu D."/>
            <person name="Verbarg S."/>
            <person name="Frueling A."/>
            <person name="Brambilla E."/>
            <person name="Klenk H.-P."/>
            <person name="Eisen J.A."/>
        </authorList>
    </citation>
    <scope>NUCLEOTIDE SEQUENCE</scope>
    <source>
        <strain>DSM 1100</strain>
    </source>
</reference>
<dbReference type="OrthoDB" id="1493818at2"/>
<proteinExistence type="predicted"/>
<dbReference type="AlphaFoldDB" id="F4L4C8"/>
<accession>F4L4C8</accession>
<sequence>MKKSVLPLLTILAACWIVFTSNESGPGFQQGVDYTGSPLGGSFCGDCHSSGRYNTTLQVQLLDGTTPVTSYAPGKSYTIEVKVLTGSGTPAGFGYQTTVLVAGSNVQAGTMSAVPSGQRLITLGGRQYSEHTRPSTSNTFKIPWTAPAIGTGTVNVYAAGVAANGSGSSGDGANKTSLSLTESTSSALAAAKILPANMKVYPNPVVDFATLEVKGELEQQKLWVELLDVQGRKLQTQKLEHAPQAFQLQLDLKTLPRGMYWIRVSDGKRVKTVSLAK</sequence>
<keyword evidence="1" id="KW-0732">Signal</keyword>
<evidence type="ECO:0000256" key="1">
    <source>
        <dbReference type="SAM" id="SignalP"/>
    </source>
</evidence>
<dbReference type="Proteomes" id="UP000008461">
    <property type="component" value="Chromosome"/>
</dbReference>
<dbReference type="InterPro" id="IPR026444">
    <property type="entry name" value="Secre_tail"/>
</dbReference>